<dbReference type="SUPFAM" id="SSF50978">
    <property type="entry name" value="WD40 repeat-like"/>
    <property type="match status" value="1"/>
</dbReference>
<evidence type="ECO:0000313" key="1">
    <source>
        <dbReference type="EMBL" id="ELP95245.1"/>
    </source>
</evidence>
<gene>
    <name evidence="1" type="ORF">EIN_430510</name>
</gene>
<dbReference type="RefSeq" id="XP_004262016.1">
    <property type="nucleotide sequence ID" value="XM_004261968.1"/>
</dbReference>
<keyword evidence="2" id="KW-1185">Reference proteome</keyword>
<dbReference type="EMBL" id="KB206168">
    <property type="protein sequence ID" value="ELP95245.1"/>
    <property type="molecule type" value="Genomic_DNA"/>
</dbReference>
<dbReference type="Proteomes" id="UP000014680">
    <property type="component" value="Unassembled WGS sequence"/>
</dbReference>
<evidence type="ECO:0000313" key="2">
    <source>
        <dbReference type="Proteomes" id="UP000014680"/>
    </source>
</evidence>
<organism evidence="1 2">
    <name type="scientific">Entamoeba invadens IP1</name>
    <dbReference type="NCBI Taxonomy" id="370355"/>
    <lineage>
        <taxon>Eukaryota</taxon>
        <taxon>Amoebozoa</taxon>
        <taxon>Evosea</taxon>
        <taxon>Archamoebae</taxon>
        <taxon>Mastigamoebida</taxon>
        <taxon>Entamoebidae</taxon>
        <taxon>Entamoeba</taxon>
    </lineage>
</organism>
<reference evidence="1 2" key="1">
    <citation type="submission" date="2012-10" db="EMBL/GenBank/DDBJ databases">
        <authorList>
            <person name="Zafar N."/>
            <person name="Inman J."/>
            <person name="Hall N."/>
            <person name="Lorenzi H."/>
            <person name="Caler E."/>
        </authorList>
    </citation>
    <scope>NUCLEOTIDE SEQUENCE [LARGE SCALE GENOMIC DNA]</scope>
    <source>
        <strain evidence="1 2">IP1</strain>
    </source>
</reference>
<protein>
    <submittedName>
        <fullName evidence="1">Uncharacterized protein</fullName>
    </submittedName>
</protein>
<dbReference type="InterPro" id="IPR036322">
    <property type="entry name" value="WD40_repeat_dom_sf"/>
</dbReference>
<accession>A0A0A1UF77</accession>
<name>A0A0A1UF77_ENTIV</name>
<dbReference type="GeneID" id="14894245"/>
<dbReference type="VEuPathDB" id="AmoebaDB:EIN_430510"/>
<dbReference type="PANTHER" id="PTHR36220:SF1">
    <property type="entry name" value="GAMMA TUBULIN COMPLEX COMPONENT C-TERMINAL DOMAIN-CONTAINING PROTEIN"/>
    <property type="match status" value="1"/>
</dbReference>
<dbReference type="OrthoDB" id="27463at2759"/>
<sequence>MVDSDGTKLVIINNTEATVVQQNPQTEIIRTESGAMSAVFFGNSLVTCDGEGNFSVISKHETKCYSFNESGFGVSMKVIGDYIAVGNPKNGSVVFLNSSFDVAQTLISKSFTSSQMYGIRLASSGSILVVGTQTGTVDIVGNINGEFVIRATLSPKESDIGDNYGCSLAVFGDLIAVGSSMGNEYKGIVYVYKYTTEGVILVHILKQPFSSVDWFSSKFGESLLFFGDRLFVGSPDFSVVGVVGVGIVTSFSLSNANYMKLDEMYIPNKRQLSLFGRLLAPFGKRFAVVARGGLCTFPLKASTAQIVIKIGLEHVKNTTEAAQQISFNIIAVLGIEKERMTFSLKNQTLTVKIREENLMSQTITTKIAYLIDTLFSPTYHGAPASLRSKMQMTFSSPVSVDFVQPSFAPTNFLFVFVVSILLLF</sequence>
<dbReference type="AlphaFoldDB" id="A0A0A1UF77"/>
<proteinExistence type="predicted"/>
<dbReference type="KEGG" id="eiv:EIN_430510"/>
<dbReference type="PANTHER" id="PTHR36220">
    <property type="entry name" value="UNNAMED PRODUCT"/>
    <property type="match status" value="1"/>
</dbReference>